<feature type="domain" description="LssY-like C-terminal" evidence="2">
    <location>
        <begin position="184"/>
        <end position="364"/>
    </location>
</feature>
<dbReference type="EMBL" id="LT629690">
    <property type="protein sequence ID" value="SDF82077.1"/>
    <property type="molecule type" value="Genomic_DNA"/>
</dbReference>
<organism evidence="3 4">
    <name type="scientific">Terriglobus roseus</name>
    <dbReference type="NCBI Taxonomy" id="392734"/>
    <lineage>
        <taxon>Bacteria</taxon>
        <taxon>Pseudomonadati</taxon>
        <taxon>Acidobacteriota</taxon>
        <taxon>Terriglobia</taxon>
        <taxon>Terriglobales</taxon>
        <taxon>Acidobacteriaceae</taxon>
        <taxon>Terriglobus</taxon>
    </lineage>
</organism>
<dbReference type="InterPro" id="IPR010916">
    <property type="entry name" value="TonB_box_CS"/>
</dbReference>
<name>A0A1G7P7F8_9BACT</name>
<proteinExistence type="predicted"/>
<dbReference type="InterPro" id="IPR025902">
    <property type="entry name" value="LssY-like-C_dom"/>
</dbReference>
<evidence type="ECO:0000313" key="4">
    <source>
        <dbReference type="Proteomes" id="UP000182427"/>
    </source>
</evidence>
<keyword evidence="4" id="KW-1185">Reference proteome</keyword>
<reference evidence="3 4" key="1">
    <citation type="submission" date="2016-10" db="EMBL/GenBank/DDBJ databases">
        <authorList>
            <person name="de Groot N.N."/>
        </authorList>
    </citation>
    <scope>NUCLEOTIDE SEQUENCE [LARGE SCALE GENOMIC DNA]</scope>
    <source>
        <strain evidence="3 4">GAS232</strain>
    </source>
</reference>
<evidence type="ECO:0000313" key="3">
    <source>
        <dbReference type="EMBL" id="SDF82077.1"/>
    </source>
</evidence>
<dbReference type="Pfam" id="PF14067">
    <property type="entry name" value="LssY_C"/>
    <property type="match status" value="1"/>
</dbReference>
<gene>
    <name evidence="3" type="ORF">SAMN05444167_3408</name>
</gene>
<evidence type="ECO:0000259" key="2">
    <source>
        <dbReference type="Pfam" id="PF14067"/>
    </source>
</evidence>
<protein>
    <submittedName>
        <fullName evidence="3">LssY C-terminus</fullName>
    </submittedName>
</protein>
<dbReference type="PROSITE" id="PS00430">
    <property type="entry name" value="TONB_DEPENDENT_REC_1"/>
    <property type="match status" value="1"/>
</dbReference>
<evidence type="ECO:0000256" key="1">
    <source>
        <dbReference type="SAM" id="SignalP"/>
    </source>
</evidence>
<accession>A0A1G7P7F8</accession>
<keyword evidence="1" id="KW-0732">Signal</keyword>
<dbReference type="OrthoDB" id="3725455at2"/>
<feature type="chain" id="PRO_5009242231" evidence="1">
    <location>
        <begin position="18"/>
        <end position="371"/>
    </location>
</feature>
<feature type="signal peptide" evidence="1">
    <location>
        <begin position="1"/>
        <end position="17"/>
    </location>
</feature>
<dbReference type="AlphaFoldDB" id="A0A1G7P7F8"/>
<dbReference type="Gene3D" id="2.60.120.430">
    <property type="entry name" value="Galactose-binding lectin"/>
    <property type="match status" value="1"/>
</dbReference>
<dbReference type="RefSeq" id="WP_083346211.1">
    <property type="nucleotide sequence ID" value="NZ_LT629690.1"/>
</dbReference>
<dbReference type="Proteomes" id="UP000182427">
    <property type="component" value="Chromosome I"/>
</dbReference>
<sequence length="371" mass="39613">MRRFVVFVLLAVTPVLSAQTARIEAIAPTAPVAVAHRKDHATVTIDATKGWIDTGIPLVPGDTLTVKANGTITLANGQTITPDGKEHFWRDLLRQYPLPTAQTGALIGRIGDNEAAWPFSIGAGETIPVRSTGNLFLAANLSDGLTATGSYKVSITLASTPSGSATAAALSLSQLLQPAIFDAFPRRDDDGQGNVGDAVNFALIGSEQQVQDAFLHSGWFAVDADRNTAILHGLLATLSKEPYREVPMSTLYLFGRPQDMSFARGDTLRVAAERHHVRIWKTTQVINGQPLWIGSATYDNGFARDSRNGQVTHSIAPAIDTERDFLRDSVTSTGAVAAAAYVTPSDPIREAKTATGASFHSDGRILVMLLQ</sequence>